<dbReference type="InterPro" id="IPR001849">
    <property type="entry name" value="PH_domain"/>
</dbReference>
<feature type="region of interest" description="Disordered" evidence="2">
    <location>
        <begin position="236"/>
        <end position="256"/>
    </location>
</feature>
<dbReference type="EMBL" id="JTDF01006460">
    <property type="protein sequence ID" value="KAF8565594.1"/>
    <property type="molecule type" value="Genomic_DNA"/>
</dbReference>
<evidence type="ECO:0000256" key="1">
    <source>
        <dbReference type="SAM" id="Coils"/>
    </source>
</evidence>
<keyword evidence="1" id="KW-0175">Coiled coil</keyword>
<evidence type="ECO:0000313" key="6">
    <source>
        <dbReference type="Proteomes" id="UP000699462"/>
    </source>
</evidence>
<feature type="region of interest" description="Disordered" evidence="2">
    <location>
        <begin position="1457"/>
        <end position="1498"/>
    </location>
</feature>
<feature type="region of interest" description="Disordered" evidence="2">
    <location>
        <begin position="1072"/>
        <end position="1141"/>
    </location>
</feature>
<protein>
    <recommendedName>
        <fullName evidence="7">PH domain-containing protein</fullName>
    </recommendedName>
</protein>
<feature type="domain" description="PH" evidence="3">
    <location>
        <begin position="726"/>
        <end position="1016"/>
    </location>
</feature>
<dbReference type="Proteomes" id="UP000699462">
    <property type="component" value="Unassembled WGS sequence"/>
</dbReference>
<dbReference type="GO" id="GO:0032012">
    <property type="term" value="P:regulation of ARF protein signal transduction"/>
    <property type="evidence" value="ECO:0007669"/>
    <property type="project" value="InterPro"/>
</dbReference>
<dbReference type="CDD" id="cd00171">
    <property type="entry name" value="Sec7"/>
    <property type="match status" value="1"/>
</dbReference>
<name>A0A8T0DF93_9TREM</name>
<evidence type="ECO:0000259" key="3">
    <source>
        <dbReference type="PROSITE" id="PS50003"/>
    </source>
</evidence>
<keyword evidence="6" id="KW-1185">Reference proteome</keyword>
<evidence type="ECO:0000259" key="4">
    <source>
        <dbReference type="PROSITE" id="PS50190"/>
    </source>
</evidence>
<gene>
    <name evidence="5" type="ORF">P879_03827</name>
</gene>
<sequence length="1522" mass="165152">MNTSLVGSLDNGIQPTKFSRLLIPSNQDSRQLHSPGELQLRTNCIISSDQPDACSISSVDLLSSNDLKFMDDSTSSSSSLSSSLSGTIDAGSETSSGSINQAHTDKRSSLSGCTGGVSDRFSCRNDAAKHRQDSHIPHTSGTTTTLSSAKKPTQIKPTNSSSLVNSPCLSDSTGLTEYHPSPASTPSRIPVPTRVGTLKSSLLSTGAKNLRISSPPLAVPLHVNGSKSLSLRLGEAARRPAATSEQATKDGHPSVNGSADIHTYSFKFLNGDAPESGDPCILTSVAPSSAGDDKSTTLHSAAVNNPDQQTTVTTVYRHRLASSPEVISVIPESSNGFDSFPLDPVDSEDTRLRDFLLRISDSESDTESIAESIYHQPPKAADRSAASRLAKRLFHLDGFRITDVAKHLCKRNDFSQLVGEEFSSFFDFSNQRLDVALRSFLNTFSLTGETQERERVLLHFSRRYHACNPEVHVNEGEIIFLIVVSELDPFVSAFHEQKYTFLLADFRHTYRFLHNFRCNQGVTRKMSCQEFIQNLIQIPCGESFSRDELKALYNAIKQEPIRWPQSDTNMLGFVNLYYSGPHNALTVGGSMHPGFLAQTGGYFPNPHQIPMMLGPSGPVPATFGSYSMVPYSYPQSSFGPLPQSTLQQQQVFQNGSVPSTFFWAGQPNPALMSSPITPNSSPALFNTNAANLVSTVSEQIGQNGRKISSVSGANQLVDLTVEINAREYMRGFLVRKWVMEAYGKKTSLGRRGWKVYYARLRDLVLYLYKNAVIANAASRAEELHQLHHQQQQQQQHCLNQLVAMQQQQQVEFMQQQQHSLMVQSDTETDSEQPPVSESSTRMSEENVDLKETTIDIDHTERDAACVTDSSADDLGAKMSSQNIATDSKPNVETSVTDSSTNATPALQSVCPTSTTNAIGDVSSPLEATSLSVPPLNLPSQTPPFPFLSGPTFVPPSIPPPETAIRIAHAIASRATDYVKKSNVFRLKTREGAEYLFEVTDSKELDIWVERINFVAALLSAPSMPGPIGSERGFYRPHLPVTCTKLNIREQLEEHQRRLIELGRELTELRKRSVSVDSKSLKSRTLSTKPSSDDTVKSETFGEGVVDSTDVTHRPPDPIGNKDEVDVPTQRTTDSVSGMNSTSSVVGSAATAIGDATTPTNAGISATSSLMSVFSTASLGRRRKTSSGSISDGASLPIMTAKQRAEHEERIQFTESEINRYKVYARLLESELFRMQQSSAAVAHAAALAAAANNYSPYMNPYGMPVPAGPMAPTPQYTCPVGIGPSYLSLQSSTPPPPPPPRYFAPRDSVSSHLSKNMMPLAVLGPPEALNEESSPSVSSAELTTDSQCSDLAVVSSATLTPSTETAEDGIVSPVMYSGPTTIPSALGNRHRGLTYPYYGPQLPPPTPYSPSVSGRFYPHPRQWRTPPHAISYRQQSLFAPGGRTNGLLLNGNRLTEEDNSTVDLPPSLSSSNSPGDASIPDCTETSSNRTSPASGVVPDKFKLTQSSQPLCSTTESMFYEIV</sequence>
<dbReference type="InterPro" id="IPR035999">
    <property type="entry name" value="Sec7_dom_sf"/>
</dbReference>
<comment type="caution">
    <text evidence="5">The sequence shown here is derived from an EMBL/GenBank/DDBJ whole genome shotgun (WGS) entry which is preliminary data.</text>
</comment>
<feature type="compositionally biased region" description="Polar residues" evidence="2">
    <location>
        <begin position="1483"/>
        <end position="1493"/>
    </location>
</feature>
<dbReference type="InterPro" id="IPR023394">
    <property type="entry name" value="Sec7_C_sf"/>
</dbReference>
<feature type="domain" description="SEC7" evidence="4">
    <location>
        <begin position="319"/>
        <end position="559"/>
    </location>
</feature>
<accession>A0A8T0DF93</accession>
<dbReference type="Gene3D" id="2.30.29.30">
    <property type="entry name" value="Pleckstrin-homology domain (PH domain)/Phosphotyrosine-binding domain (PTB)"/>
    <property type="match status" value="2"/>
</dbReference>
<feature type="region of interest" description="Disordered" evidence="2">
    <location>
        <begin position="816"/>
        <end position="845"/>
    </location>
</feature>
<dbReference type="PROSITE" id="PS50003">
    <property type="entry name" value="PH_DOMAIN"/>
    <property type="match status" value="1"/>
</dbReference>
<feature type="compositionally biased region" description="Polar residues" evidence="2">
    <location>
        <begin position="818"/>
        <end position="841"/>
    </location>
</feature>
<feature type="compositionally biased region" description="Low complexity" evidence="2">
    <location>
        <begin position="73"/>
        <end position="85"/>
    </location>
</feature>
<dbReference type="PANTHER" id="PTHR10663:SF376">
    <property type="entry name" value="PH AND SEC7 DOMAIN-CONTAINING PROTEIN"/>
    <property type="match status" value="1"/>
</dbReference>
<feature type="compositionally biased region" description="Basic and acidic residues" evidence="2">
    <location>
        <begin position="125"/>
        <end position="136"/>
    </location>
</feature>
<dbReference type="SMART" id="SM00233">
    <property type="entry name" value="PH"/>
    <property type="match status" value="1"/>
</dbReference>
<dbReference type="Pfam" id="PF15410">
    <property type="entry name" value="PH_9"/>
    <property type="match status" value="2"/>
</dbReference>
<dbReference type="InterPro" id="IPR041681">
    <property type="entry name" value="PH_9"/>
</dbReference>
<reference evidence="5 6" key="1">
    <citation type="submission" date="2019-07" db="EMBL/GenBank/DDBJ databases">
        <title>Annotation for the trematode Paragonimus westermani.</title>
        <authorList>
            <person name="Choi Y.-J."/>
        </authorList>
    </citation>
    <scope>NUCLEOTIDE SEQUENCE [LARGE SCALE GENOMIC DNA]</scope>
    <source>
        <strain evidence="5">180907_Pwestermani</strain>
    </source>
</reference>
<dbReference type="SMART" id="SM00222">
    <property type="entry name" value="Sec7"/>
    <property type="match status" value="1"/>
</dbReference>
<dbReference type="SUPFAM" id="SSF48425">
    <property type="entry name" value="Sec7 domain"/>
    <property type="match status" value="1"/>
</dbReference>
<feature type="region of interest" description="Disordered" evidence="2">
    <location>
        <begin position="72"/>
        <end position="113"/>
    </location>
</feature>
<feature type="region of interest" description="Disordered" evidence="2">
    <location>
        <begin position="1287"/>
        <end position="1308"/>
    </location>
</feature>
<evidence type="ECO:0000313" key="5">
    <source>
        <dbReference type="EMBL" id="KAF8565594.1"/>
    </source>
</evidence>
<feature type="compositionally biased region" description="Polar residues" evidence="2">
    <location>
        <begin position="1128"/>
        <end position="1139"/>
    </location>
</feature>
<proteinExistence type="predicted"/>
<dbReference type="PANTHER" id="PTHR10663">
    <property type="entry name" value="GUANYL-NUCLEOTIDE EXCHANGE FACTOR"/>
    <property type="match status" value="1"/>
</dbReference>
<organism evidence="5 6">
    <name type="scientific">Paragonimus westermani</name>
    <dbReference type="NCBI Taxonomy" id="34504"/>
    <lineage>
        <taxon>Eukaryota</taxon>
        <taxon>Metazoa</taxon>
        <taxon>Spiralia</taxon>
        <taxon>Lophotrochozoa</taxon>
        <taxon>Platyhelminthes</taxon>
        <taxon>Trematoda</taxon>
        <taxon>Digenea</taxon>
        <taxon>Plagiorchiida</taxon>
        <taxon>Troglotremata</taxon>
        <taxon>Troglotrematidae</taxon>
        <taxon>Paragonimus</taxon>
    </lineage>
</organism>
<dbReference type="Pfam" id="PF01369">
    <property type="entry name" value="Sec7"/>
    <property type="match status" value="1"/>
</dbReference>
<feature type="compositionally biased region" description="Low complexity" evidence="2">
    <location>
        <begin position="1464"/>
        <end position="1474"/>
    </location>
</feature>
<dbReference type="OrthoDB" id="2157641at2759"/>
<feature type="compositionally biased region" description="Pro residues" evidence="2">
    <location>
        <begin position="1293"/>
        <end position="1302"/>
    </location>
</feature>
<evidence type="ECO:0000256" key="2">
    <source>
        <dbReference type="SAM" id="MobiDB-lite"/>
    </source>
</evidence>
<feature type="compositionally biased region" description="Polar residues" evidence="2">
    <location>
        <begin position="92"/>
        <end position="102"/>
    </location>
</feature>
<feature type="compositionally biased region" description="Polar residues" evidence="2">
    <location>
        <begin position="137"/>
        <end position="175"/>
    </location>
</feature>
<dbReference type="GO" id="GO:0005085">
    <property type="term" value="F:guanyl-nucleotide exchange factor activity"/>
    <property type="evidence" value="ECO:0007669"/>
    <property type="project" value="InterPro"/>
</dbReference>
<feature type="coiled-coil region" evidence="1">
    <location>
        <begin position="1044"/>
        <end position="1071"/>
    </location>
</feature>
<feature type="region of interest" description="Disordered" evidence="2">
    <location>
        <begin position="883"/>
        <end position="903"/>
    </location>
</feature>
<feature type="region of interest" description="Disordered" evidence="2">
    <location>
        <begin position="125"/>
        <end position="193"/>
    </location>
</feature>
<dbReference type="InterPro" id="IPR011993">
    <property type="entry name" value="PH-like_dom_sf"/>
</dbReference>
<dbReference type="InterPro" id="IPR000904">
    <property type="entry name" value="Sec7_dom"/>
</dbReference>
<feature type="compositionally biased region" description="Basic and acidic residues" evidence="2">
    <location>
        <begin position="1109"/>
        <end position="1124"/>
    </location>
</feature>
<dbReference type="PROSITE" id="PS50190">
    <property type="entry name" value="SEC7"/>
    <property type="match status" value="1"/>
</dbReference>
<dbReference type="Gene3D" id="1.10.1000.11">
    <property type="entry name" value="Arf Nucleotide-binding Site Opener,domain 2"/>
    <property type="match status" value="1"/>
</dbReference>
<evidence type="ECO:0008006" key="7">
    <source>
        <dbReference type="Google" id="ProtNLM"/>
    </source>
</evidence>
<dbReference type="SUPFAM" id="SSF50729">
    <property type="entry name" value="PH domain-like"/>
    <property type="match status" value="2"/>
</dbReference>